<dbReference type="PANTHER" id="PTHR20961">
    <property type="entry name" value="GLYCOSYLTRANSFERASE"/>
    <property type="match status" value="1"/>
</dbReference>
<comment type="subcellular location">
    <subcellularLocation>
        <location evidence="1">Golgi apparatus membrane</location>
        <topology evidence="1">Single-pass type II membrane protein</topology>
    </subcellularLocation>
</comment>
<keyword evidence="5" id="KW-1133">Transmembrane helix</keyword>
<evidence type="ECO:0000256" key="1">
    <source>
        <dbReference type="ARBA" id="ARBA00004323"/>
    </source>
</evidence>
<dbReference type="Gramene" id="AUR62020388-RA">
    <property type="protein sequence ID" value="AUR62020388-RA:cds"/>
    <property type="gene ID" value="AUR62020388"/>
</dbReference>
<reference evidence="7" key="1">
    <citation type="journal article" date="2017" name="Nature">
        <title>The genome of Chenopodium quinoa.</title>
        <authorList>
            <person name="Jarvis D.E."/>
            <person name="Ho Y.S."/>
            <person name="Lightfoot D.J."/>
            <person name="Schmoeckel S.M."/>
            <person name="Li B."/>
            <person name="Borm T.J.A."/>
            <person name="Ohyanagi H."/>
            <person name="Mineta K."/>
            <person name="Michell C.T."/>
            <person name="Saber N."/>
            <person name="Kharbatia N.M."/>
            <person name="Rupper R.R."/>
            <person name="Sharp A.R."/>
            <person name="Dally N."/>
            <person name="Boughton B.A."/>
            <person name="Woo Y.H."/>
            <person name="Gao G."/>
            <person name="Schijlen E.G.W.M."/>
            <person name="Guo X."/>
            <person name="Momin A.A."/>
            <person name="Negrao S."/>
            <person name="Al-Babili S."/>
            <person name="Gehring C."/>
            <person name="Roessner U."/>
            <person name="Jung C."/>
            <person name="Murphy K."/>
            <person name="Arold S.T."/>
            <person name="Gojobori T."/>
            <person name="van der Linden C.G."/>
            <person name="van Loo E.N."/>
            <person name="Jellen E.N."/>
            <person name="Maughan P.J."/>
            <person name="Tester M."/>
        </authorList>
    </citation>
    <scope>NUCLEOTIDE SEQUENCE [LARGE SCALE GENOMIC DNA]</scope>
    <source>
        <strain evidence="7">cv. PI 614886</strain>
    </source>
</reference>
<organism evidence="7 8">
    <name type="scientific">Chenopodium quinoa</name>
    <name type="common">Quinoa</name>
    <dbReference type="NCBI Taxonomy" id="63459"/>
    <lineage>
        <taxon>Eukaryota</taxon>
        <taxon>Viridiplantae</taxon>
        <taxon>Streptophyta</taxon>
        <taxon>Embryophyta</taxon>
        <taxon>Tracheophyta</taxon>
        <taxon>Spermatophyta</taxon>
        <taxon>Magnoliopsida</taxon>
        <taxon>eudicotyledons</taxon>
        <taxon>Gunneridae</taxon>
        <taxon>Pentapetalae</taxon>
        <taxon>Caryophyllales</taxon>
        <taxon>Chenopodiaceae</taxon>
        <taxon>Chenopodioideae</taxon>
        <taxon>Atripliceae</taxon>
        <taxon>Chenopodium</taxon>
    </lineage>
</organism>
<keyword evidence="8" id="KW-1185">Reference proteome</keyword>
<dbReference type="GO" id="GO:0016763">
    <property type="term" value="F:pentosyltransferase activity"/>
    <property type="evidence" value="ECO:0007669"/>
    <property type="project" value="UniProtKB-ARBA"/>
</dbReference>
<keyword evidence="2" id="KW-0328">Glycosyltransferase</keyword>
<feature type="domain" description="Glycosyltransferase 61 catalytic" evidence="6">
    <location>
        <begin position="512"/>
        <end position="683"/>
    </location>
</feature>
<dbReference type="InterPro" id="IPR007657">
    <property type="entry name" value="Glycosyltransferase_61"/>
</dbReference>
<proteinExistence type="predicted"/>
<sequence>MKEVTPIQILHGTNITQRKNASSYCEVTHQVPAIIFSTGGFIGNVFHEINEIIIPLFLTSRHFNSQVQFIITDYADWWVFKYKEVLKQLSSFEVINGDEDGRVHCFHGAVFGLRYHDNLALNSSEIPGDYTMADFRQFLGKSYNLTMKGLMKPNKKPKILFISRKETRVLLNEDEMVKMMLSLGFEIHWAKAHEMLYLDKFAEVVNSCDIILGAHGAGLTNEVFLRDGAVVVQIVPLALNWASDIYYGNPAHIMGLKYMDYKIVAKESSLYDVYGPDDPIVFDPLVVFEQGYRSARSLYIDGQNVTIDIARFKAVILSGEKEEEMEKKEPIFRKLLVFSALPIFILLLFFIHHQQPLYSGLQTIGNRKIGVFVEKVDLNKLHLQLRKLVRGKDVAEFEATGFAYDVDNFTEVCVINKPIIYDEQSMTVYVPSEDENELTKMMVRPYPRREDPYAMEQVTPVQIIRGNYSSINPPACQITHNVPGLFYSFAGFAENPFHAFNEIIIPLFLTSRHFESKVQFVLTDFRGRWYWKYTQVLKELTLFENIGMDATKRVHCFPAGVVGLRYHENLAVNSDDAPLGYTMQDVRQFLWNTYNVKVKTKLNLKRPKVLLVSRRGSRIFLNEDEMVNMMEQELGFQVYRAMPNETKKLDKFAQIVNSCEIMVGAHGAGLTNALFLPTGATMIQIVPLGLNWASDHYFGEPAPGIGLKYIRYKVWRNETSLYEKYGPDHPIVSDAASIWAKGYMAVKEAYVDEQNFRINLDRFKETLLEALRLMGVSDS</sequence>
<dbReference type="GO" id="GO:0000139">
    <property type="term" value="C:Golgi membrane"/>
    <property type="evidence" value="ECO:0007669"/>
    <property type="project" value="UniProtKB-SubCell"/>
</dbReference>
<evidence type="ECO:0000313" key="7">
    <source>
        <dbReference type="EnsemblPlants" id="AUR62020388-RA:cds"/>
    </source>
</evidence>
<reference evidence="7" key="2">
    <citation type="submission" date="2021-03" db="UniProtKB">
        <authorList>
            <consortium name="EnsemblPlants"/>
        </authorList>
    </citation>
    <scope>IDENTIFICATION</scope>
</reference>
<protein>
    <recommendedName>
        <fullName evidence="6">Glycosyltransferase 61 catalytic domain-containing protein</fullName>
    </recommendedName>
</protein>
<dbReference type="EnsemblPlants" id="AUR62020388-RA">
    <property type="protein sequence ID" value="AUR62020388-RA:cds"/>
    <property type="gene ID" value="AUR62020388"/>
</dbReference>
<evidence type="ECO:0000256" key="2">
    <source>
        <dbReference type="ARBA" id="ARBA00022676"/>
    </source>
</evidence>
<dbReference type="Pfam" id="PF04577">
    <property type="entry name" value="Glyco_transf_61"/>
    <property type="match status" value="2"/>
</dbReference>
<dbReference type="Proteomes" id="UP000596660">
    <property type="component" value="Unplaced"/>
</dbReference>
<dbReference type="PANTHER" id="PTHR20961:SF108">
    <property type="entry name" value="GLYCOSYLTRANSFERASE"/>
    <property type="match status" value="1"/>
</dbReference>
<name>A0A803LY37_CHEQI</name>
<keyword evidence="5" id="KW-0472">Membrane</keyword>
<keyword evidence="4" id="KW-0325">Glycoprotein</keyword>
<evidence type="ECO:0000259" key="6">
    <source>
        <dbReference type="Pfam" id="PF04577"/>
    </source>
</evidence>
<keyword evidence="5" id="KW-0812">Transmembrane</keyword>
<keyword evidence="3" id="KW-0808">Transferase</keyword>
<accession>A0A803LY37</accession>
<evidence type="ECO:0000256" key="4">
    <source>
        <dbReference type="ARBA" id="ARBA00023180"/>
    </source>
</evidence>
<dbReference type="OMA" id="TEWASYA"/>
<dbReference type="AlphaFoldDB" id="A0A803LY37"/>
<evidence type="ECO:0000256" key="5">
    <source>
        <dbReference type="SAM" id="Phobius"/>
    </source>
</evidence>
<evidence type="ECO:0000256" key="3">
    <source>
        <dbReference type="ARBA" id="ARBA00022679"/>
    </source>
</evidence>
<feature type="transmembrane region" description="Helical" evidence="5">
    <location>
        <begin position="335"/>
        <end position="352"/>
    </location>
</feature>
<feature type="domain" description="Glycosyltransferase 61 catalytic" evidence="6">
    <location>
        <begin position="130"/>
        <end position="232"/>
    </location>
</feature>
<dbReference type="InterPro" id="IPR049625">
    <property type="entry name" value="Glyco_transf_61_cat"/>
</dbReference>
<evidence type="ECO:0000313" key="8">
    <source>
        <dbReference type="Proteomes" id="UP000596660"/>
    </source>
</evidence>